<dbReference type="Proteomes" id="UP000308600">
    <property type="component" value="Unassembled WGS sequence"/>
</dbReference>
<gene>
    <name evidence="1" type="ORF">BDN72DRAFT_905610</name>
</gene>
<protein>
    <submittedName>
        <fullName evidence="1">Uncharacterized protein</fullName>
    </submittedName>
</protein>
<dbReference type="EMBL" id="ML208913">
    <property type="protein sequence ID" value="TFK59701.1"/>
    <property type="molecule type" value="Genomic_DNA"/>
</dbReference>
<organism evidence="1 2">
    <name type="scientific">Pluteus cervinus</name>
    <dbReference type="NCBI Taxonomy" id="181527"/>
    <lineage>
        <taxon>Eukaryota</taxon>
        <taxon>Fungi</taxon>
        <taxon>Dikarya</taxon>
        <taxon>Basidiomycota</taxon>
        <taxon>Agaricomycotina</taxon>
        <taxon>Agaricomycetes</taxon>
        <taxon>Agaricomycetidae</taxon>
        <taxon>Agaricales</taxon>
        <taxon>Pluteineae</taxon>
        <taxon>Pluteaceae</taxon>
        <taxon>Pluteus</taxon>
    </lineage>
</organism>
<name>A0ACD3A215_9AGAR</name>
<reference evidence="1 2" key="1">
    <citation type="journal article" date="2019" name="Nat. Ecol. Evol.">
        <title>Megaphylogeny resolves global patterns of mushroom evolution.</title>
        <authorList>
            <person name="Varga T."/>
            <person name="Krizsan K."/>
            <person name="Foldi C."/>
            <person name="Dima B."/>
            <person name="Sanchez-Garcia M."/>
            <person name="Sanchez-Ramirez S."/>
            <person name="Szollosi G.J."/>
            <person name="Szarkandi J.G."/>
            <person name="Papp V."/>
            <person name="Albert L."/>
            <person name="Andreopoulos W."/>
            <person name="Angelini C."/>
            <person name="Antonin V."/>
            <person name="Barry K.W."/>
            <person name="Bougher N.L."/>
            <person name="Buchanan P."/>
            <person name="Buyck B."/>
            <person name="Bense V."/>
            <person name="Catcheside P."/>
            <person name="Chovatia M."/>
            <person name="Cooper J."/>
            <person name="Damon W."/>
            <person name="Desjardin D."/>
            <person name="Finy P."/>
            <person name="Geml J."/>
            <person name="Haridas S."/>
            <person name="Hughes K."/>
            <person name="Justo A."/>
            <person name="Karasinski D."/>
            <person name="Kautmanova I."/>
            <person name="Kiss B."/>
            <person name="Kocsube S."/>
            <person name="Kotiranta H."/>
            <person name="LaButti K.M."/>
            <person name="Lechner B.E."/>
            <person name="Liimatainen K."/>
            <person name="Lipzen A."/>
            <person name="Lukacs Z."/>
            <person name="Mihaltcheva S."/>
            <person name="Morgado L.N."/>
            <person name="Niskanen T."/>
            <person name="Noordeloos M.E."/>
            <person name="Ohm R.A."/>
            <person name="Ortiz-Santana B."/>
            <person name="Ovrebo C."/>
            <person name="Racz N."/>
            <person name="Riley R."/>
            <person name="Savchenko A."/>
            <person name="Shiryaev A."/>
            <person name="Soop K."/>
            <person name="Spirin V."/>
            <person name="Szebenyi C."/>
            <person name="Tomsovsky M."/>
            <person name="Tulloss R.E."/>
            <person name="Uehling J."/>
            <person name="Grigoriev I.V."/>
            <person name="Vagvolgyi C."/>
            <person name="Papp T."/>
            <person name="Martin F.M."/>
            <person name="Miettinen O."/>
            <person name="Hibbett D.S."/>
            <person name="Nagy L.G."/>
        </authorList>
    </citation>
    <scope>NUCLEOTIDE SEQUENCE [LARGE SCALE GENOMIC DNA]</scope>
    <source>
        <strain evidence="1 2">NL-1719</strain>
    </source>
</reference>
<proteinExistence type="predicted"/>
<evidence type="ECO:0000313" key="2">
    <source>
        <dbReference type="Proteomes" id="UP000308600"/>
    </source>
</evidence>
<keyword evidence="2" id="KW-1185">Reference proteome</keyword>
<accession>A0ACD3A215</accession>
<evidence type="ECO:0000313" key="1">
    <source>
        <dbReference type="EMBL" id="TFK59701.1"/>
    </source>
</evidence>
<sequence>MAEPIDISKITPSDLERNPDLLLHRRREPDLPIGPFDGRVGAVVDHGFNFVTSPNMVVVCEPHIYRRDMRMRVDFRYGADDPTLWPQRYNELYCHFAAIPHRPNEPDDPLQLFWRDLTPDDFIPLSDSLLGGLGHPSRDIVQQLKRCCEELNADLQRYRSSPKPAEYVFMISRALLDAKFRFTSLALTYNQLRYSWTDVQRLFLELRAAIDFQTVFQPRMAGLQPYDATLPPARTIGTVTTDPAVVQHMFSAGLPVWYLRGYNTLLSARINEVVKPVQPSDLPFAVHGDPPLPIAFSGDPGDPEVYITLKRHHRAFYRPPEPLSPLSIIPANRSTITSSRDSKLTRIDPNRPNPELKYLEHKICPPTPDVWLKAISAVVLPKGREKATGYLFPPVALFLRVSSEERRTTYIFQWLRFRAALLFRLANPNGSIRDYDTDFWRTLLTYGGEQIDGDTRSADRRQKVLEFLNDCGVTAGPWKTVSTLDWRGHTIYNNVRSADALMKEILWEVNELNFRFEFFGLFHHFASRFSSPEQRVDIDDDNLNRCFPSTGSLNLTDVDKADLGLGSPSPTTRRAFMAKFARVLSDWPGCPNLVMTGGCSQNIQYWPSEKRGQFEAATTKFYVKTFVREYGRLPAIPFSLSL</sequence>